<dbReference type="STRING" id="1047168.A0A0F4GG12"/>
<feature type="compositionally biased region" description="Polar residues" evidence="1">
    <location>
        <begin position="464"/>
        <end position="473"/>
    </location>
</feature>
<feature type="region of interest" description="Disordered" evidence="1">
    <location>
        <begin position="346"/>
        <end position="387"/>
    </location>
</feature>
<feature type="region of interest" description="Disordered" evidence="1">
    <location>
        <begin position="18"/>
        <end position="45"/>
    </location>
</feature>
<comment type="caution">
    <text evidence="2">The sequence shown here is derived from an EMBL/GenBank/DDBJ whole genome shotgun (WGS) entry which is preliminary data.</text>
</comment>
<dbReference type="OrthoDB" id="4776522at2759"/>
<proteinExistence type="predicted"/>
<feature type="compositionally biased region" description="Low complexity" evidence="1">
    <location>
        <begin position="454"/>
        <end position="463"/>
    </location>
</feature>
<dbReference type="EMBL" id="LAFY01004093">
    <property type="protein sequence ID" value="KJX95120.1"/>
    <property type="molecule type" value="Genomic_DNA"/>
</dbReference>
<organism evidence="2 3">
    <name type="scientific">Zymoseptoria brevis</name>
    <dbReference type="NCBI Taxonomy" id="1047168"/>
    <lineage>
        <taxon>Eukaryota</taxon>
        <taxon>Fungi</taxon>
        <taxon>Dikarya</taxon>
        <taxon>Ascomycota</taxon>
        <taxon>Pezizomycotina</taxon>
        <taxon>Dothideomycetes</taxon>
        <taxon>Dothideomycetidae</taxon>
        <taxon>Mycosphaerellales</taxon>
        <taxon>Mycosphaerellaceae</taxon>
        <taxon>Zymoseptoria</taxon>
    </lineage>
</organism>
<accession>A0A0F4GG12</accession>
<feature type="compositionally biased region" description="Low complexity" evidence="1">
    <location>
        <begin position="368"/>
        <end position="380"/>
    </location>
</feature>
<gene>
    <name evidence="2" type="ORF">TI39_contig4134g00016</name>
</gene>
<protein>
    <submittedName>
        <fullName evidence="2">Uncharacterized protein</fullName>
    </submittedName>
</protein>
<evidence type="ECO:0000313" key="2">
    <source>
        <dbReference type="EMBL" id="KJX95120.1"/>
    </source>
</evidence>
<evidence type="ECO:0000256" key="1">
    <source>
        <dbReference type="SAM" id="MobiDB-lite"/>
    </source>
</evidence>
<keyword evidence="3" id="KW-1185">Reference proteome</keyword>
<sequence>MAFNNFNDLQHALPTTAATSATDNAQHERNDPFWHSTPRTNTTNPPNVAEFVAAMKEAAPTTNRISKAQKTNTRCTHTTMGRVYGDHLFCDLCSKKPETKWLYTCQQDHQLVQPLPNVAFLQAQLDAIPDDAHVFEAKACLAETLQMPTCIITSIRAKEYTSEQVTRLIKQKVETIRVVKKAERMIPRLPAHFRVSNDPAGNLITQHGFTPFKNTITSPGTSPAKALQSGDFGVLPVPPVNTPSDSPASKSSTSTSISPKLAVASGFPRCSLQVCVTCKPYFRDRKWASFEAAYNDELPPLTVEELKDLPIIDPKIARNLGLRQPPVPHNNSLSTDQSVDLTLQESHETDEISVDWSPTDTEEEETSRSNSSSIENVSPTASRSPSDLYPCPGPHHCPVFSRHSGCAYDSGFEDGRRAANHGYMLESESTDLSSVGNSSPSFRFLIEGPSSYDGSSSSASSVSLPTPHTTTKGGTVGLAPHLHDDEYNEAFNNVTLRKQMSSNKAKSAELLVGGLEGLRLRDRSRDSRCSWSSGSEGSEVEVDGGVALTEEAVVKGVPDLRVGEYQAFVEDGSDEEY</sequence>
<feature type="compositionally biased region" description="Low complexity" evidence="1">
    <location>
        <begin position="242"/>
        <end position="255"/>
    </location>
</feature>
<dbReference type="Proteomes" id="UP000033647">
    <property type="component" value="Unassembled WGS sequence"/>
</dbReference>
<feature type="region of interest" description="Disordered" evidence="1">
    <location>
        <begin position="232"/>
        <end position="255"/>
    </location>
</feature>
<feature type="region of interest" description="Disordered" evidence="1">
    <location>
        <begin position="454"/>
        <end position="481"/>
    </location>
</feature>
<evidence type="ECO:0000313" key="3">
    <source>
        <dbReference type="Proteomes" id="UP000033647"/>
    </source>
</evidence>
<name>A0A0F4GG12_9PEZI</name>
<dbReference type="AlphaFoldDB" id="A0A0F4GG12"/>
<reference evidence="2 3" key="1">
    <citation type="submission" date="2015-03" db="EMBL/GenBank/DDBJ databases">
        <title>RNA-seq based gene annotation and comparative genomics of four Zymoseptoria species reveal species-specific pathogenicity related genes and transposable element activity.</title>
        <authorList>
            <person name="Grandaubert J."/>
            <person name="Bhattacharyya A."/>
            <person name="Stukenbrock E.H."/>
        </authorList>
    </citation>
    <scope>NUCLEOTIDE SEQUENCE [LARGE SCALE GENOMIC DNA]</scope>
    <source>
        <strain evidence="2 3">Zb18110</strain>
    </source>
</reference>